<dbReference type="Pfam" id="PF01904">
    <property type="entry name" value="DUF72"/>
    <property type="match status" value="1"/>
</dbReference>
<dbReference type="AlphaFoldDB" id="A0A100YA98"/>
<dbReference type="SUPFAM" id="SSF117396">
    <property type="entry name" value="TM1631-like"/>
    <property type="match status" value="1"/>
</dbReference>
<sequence length="311" mass="33643">MGDIRIGTCSWTDPALVSSGWYPSGKRDAEGRLRHYAERFPVVEVDSTYYGLPSARNSRLWAERTPDGFRFDVKAFSLLTGHPTRPTAVPADLRPAVARYGGGYRGVPDPGLLDEVWRRFGEALLPLREAGRVGALLFQLPPWAGPGPTARGFLEQCRARTAGWRLAVEFRHPDWWRPEARASTAALLRELGAAAVAVDTAQGLTGSIPPEAPVTSPDLAVVRFHGRSAAWGTGSKEDRFRHGYTADELREWLPRVRAMAERAAEVHVLFNNCCGDAAVRAAACLRELLAGGAPQEARAGGHGNAAAGKTG</sequence>
<reference evidence="1 2" key="1">
    <citation type="submission" date="2015-11" db="EMBL/GenBank/DDBJ databases">
        <title>Genome-wide analysis reveals the secondary metabolome in Streptomyces kanasensis ZX01.</title>
        <authorList>
            <person name="Zhang G."/>
            <person name="Han L."/>
            <person name="Feng J."/>
            <person name="Zhang X."/>
        </authorList>
    </citation>
    <scope>NUCLEOTIDE SEQUENCE [LARGE SCALE GENOMIC DNA]</scope>
    <source>
        <strain evidence="1 2">ZX01</strain>
    </source>
</reference>
<accession>A0A100YA98</accession>
<dbReference type="PANTHER" id="PTHR30348:SF13">
    <property type="entry name" value="UPF0759 PROTEIN YUNF"/>
    <property type="match status" value="1"/>
</dbReference>
<evidence type="ECO:0008006" key="3">
    <source>
        <dbReference type="Google" id="ProtNLM"/>
    </source>
</evidence>
<comment type="caution">
    <text evidence="1">The sequence shown here is derived from an EMBL/GenBank/DDBJ whole genome shotgun (WGS) entry which is preliminary data.</text>
</comment>
<keyword evidence="2" id="KW-1185">Reference proteome</keyword>
<evidence type="ECO:0000313" key="2">
    <source>
        <dbReference type="Proteomes" id="UP000054011"/>
    </source>
</evidence>
<dbReference type="STRING" id="936756.ATE80_01705"/>
<proteinExistence type="predicted"/>
<name>A0A100YA98_9ACTN</name>
<dbReference type="InterPro" id="IPR002763">
    <property type="entry name" value="DUF72"/>
</dbReference>
<gene>
    <name evidence="1" type="ORF">ATE80_01705</name>
</gene>
<dbReference type="OrthoDB" id="9780310at2"/>
<dbReference type="EMBL" id="LNSV01000003">
    <property type="protein sequence ID" value="KUH40464.1"/>
    <property type="molecule type" value="Genomic_DNA"/>
</dbReference>
<dbReference type="RefSeq" id="WP_058940409.1">
    <property type="nucleotide sequence ID" value="NZ_LNSV01000003.1"/>
</dbReference>
<dbReference type="PANTHER" id="PTHR30348">
    <property type="entry name" value="UNCHARACTERIZED PROTEIN YECE"/>
    <property type="match status" value="1"/>
</dbReference>
<protein>
    <recommendedName>
        <fullName evidence="3">DUF72 domain-containing protein</fullName>
    </recommendedName>
</protein>
<organism evidence="1 2">
    <name type="scientific">Streptomyces kanasensis</name>
    <dbReference type="NCBI Taxonomy" id="936756"/>
    <lineage>
        <taxon>Bacteria</taxon>
        <taxon>Bacillati</taxon>
        <taxon>Actinomycetota</taxon>
        <taxon>Actinomycetes</taxon>
        <taxon>Kitasatosporales</taxon>
        <taxon>Streptomycetaceae</taxon>
        <taxon>Streptomyces</taxon>
    </lineage>
</organism>
<dbReference type="InterPro" id="IPR036520">
    <property type="entry name" value="UPF0759_sf"/>
</dbReference>
<evidence type="ECO:0000313" key="1">
    <source>
        <dbReference type="EMBL" id="KUH40464.1"/>
    </source>
</evidence>
<dbReference type="Gene3D" id="3.20.20.410">
    <property type="entry name" value="Protein of unknown function UPF0759"/>
    <property type="match status" value="1"/>
</dbReference>
<dbReference type="Proteomes" id="UP000054011">
    <property type="component" value="Unassembled WGS sequence"/>
</dbReference>